<evidence type="ECO:0000256" key="1">
    <source>
        <dbReference type="SAM" id="MobiDB-lite"/>
    </source>
</evidence>
<evidence type="ECO:0000313" key="3">
    <source>
        <dbReference type="Proteomes" id="UP000176389"/>
    </source>
</evidence>
<name>A0A1G1WDK3_9BACT</name>
<reference evidence="2 3" key="1">
    <citation type="journal article" date="2016" name="Nat. Commun.">
        <title>Thousands of microbial genomes shed light on interconnected biogeochemical processes in an aquifer system.</title>
        <authorList>
            <person name="Anantharaman K."/>
            <person name="Brown C.T."/>
            <person name="Hug L.A."/>
            <person name="Sharon I."/>
            <person name="Castelle C.J."/>
            <person name="Probst A.J."/>
            <person name="Thomas B.C."/>
            <person name="Singh A."/>
            <person name="Wilkins M.J."/>
            <person name="Karaoz U."/>
            <person name="Brodie E.L."/>
            <person name="Williams K.H."/>
            <person name="Hubbard S.S."/>
            <person name="Banfield J.F."/>
        </authorList>
    </citation>
    <scope>NUCLEOTIDE SEQUENCE [LARGE SCALE GENOMIC DNA]</scope>
</reference>
<sequence length="106" mass="11909">MAGGDGEVARSNRATPTRILADGTERRWVRRKQSFRKTRSGLFSPLRASSNWSRQAQLGLGKLSFPTNQIDNVTSLNYSENNETATYSASSIKYQVSGIQKRIYSY</sequence>
<comment type="caution">
    <text evidence="2">The sequence shown here is derived from an EMBL/GenBank/DDBJ whole genome shotgun (WGS) entry which is preliminary data.</text>
</comment>
<dbReference type="Proteomes" id="UP000176389">
    <property type="component" value="Unassembled WGS sequence"/>
</dbReference>
<dbReference type="AlphaFoldDB" id="A0A1G1WDK3"/>
<proteinExistence type="predicted"/>
<dbReference type="STRING" id="1802596.A2Z11_00725"/>
<evidence type="ECO:0000313" key="2">
    <source>
        <dbReference type="EMBL" id="OGY25367.1"/>
    </source>
</evidence>
<feature type="region of interest" description="Disordered" evidence="1">
    <location>
        <begin position="1"/>
        <end position="23"/>
    </location>
</feature>
<protein>
    <submittedName>
        <fullName evidence="2">Uncharacterized protein</fullName>
    </submittedName>
</protein>
<dbReference type="EMBL" id="MHCS01000047">
    <property type="protein sequence ID" value="OGY25367.1"/>
    <property type="molecule type" value="Genomic_DNA"/>
</dbReference>
<accession>A0A1G1WDK3</accession>
<organism evidence="2 3">
    <name type="scientific">Candidatus Woykebacteria bacterium RBG_16_43_9</name>
    <dbReference type="NCBI Taxonomy" id="1802596"/>
    <lineage>
        <taxon>Bacteria</taxon>
        <taxon>Candidatus Woykeibacteriota</taxon>
    </lineage>
</organism>
<gene>
    <name evidence="2" type="ORF">A2Z11_00725</name>
</gene>